<dbReference type="Pfam" id="PF07645">
    <property type="entry name" value="EGF_CA"/>
    <property type="match status" value="2"/>
</dbReference>
<evidence type="ECO:0000256" key="11">
    <source>
        <dbReference type="SAM" id="MobiDB-lite"/>
    </source>
</evidence>
<dbReference type="Pfam" id="PF05735">
    <property type="entry name" value="TSP_C"/>
    <property type="match status" value="1"/>
</dbReference>
<dbReference type="InterPro" id="IPR039081">
    <property type="entry name" value="TSP-5_CC"/>
</dbReference>
<evidence type="ECO:0000256" key="2">
    <source>
        <dbReference type="ARBA" id="ARBA00022536"/>
    </source>
</evidence>
<dbReference type="Gene3D" id="2.60.120.200">
    <property type="match status" value="1"/>
</dbReference>
<feature type="domain" description="TSP C-terminal" evidence="14">
    <location>
        <begin position="469"/>
        <end position="683"/>
    </location>
</feature>
<evidence type="ECO:0000256" key="12">
    <source>
        <dbReference type="SAM" id="SignalP"/>
    </source>
</evidence>
<evidence type="ECO:0000256" key="7">
    <source>
        <dbReference type="ARBA" id="ARBA00023157"/>
    </source>
</evidence>
<dbReference type="InterPro" id="IPR018097">
    <property type="entry name" value="EGF_Ca-bd_CS"/>
</dbReference>
<dbReference type="SUPFAM" id="SSF103647">
    <property type="entry name" value="TSP type-3 repeat"/>
    <property type="match status" value="3"/>
</dbReference>
<evidence type="ECO:0008006" key="17">
    <source>
        <dbReference type="Google" id="ProtNLM"/>
    </source>
</evidence>
<dbReference type="FunFam" id="1.20.5.10:FF:000001">
    <property type="entry name" value="thrombospondin-3 isoform X2"/>
    <property type="match status" value="1"/>
</dbReference>
<name>A0AAX7U8G4_ASTCA</name>
<feature type="region of interest" description="Disordered" evidence="11">
    <location>
        <begin position="376"/>
        <end position="421"/>
    </location>
</feature>
<dbReference type="PROSITE" id="PS50026">
    <property type="entry name" value="EGF_3"/>
    <property type="match status" value="1"/>
</dbReference>
<dbReference type="GO" id="GO:0005576">
    <property type="term" value="C:extracellular region"/>
    <property type="evidence" value="ECO:0007669"/>
    <property type="project" value="InterPro"/>
</dbReference>
<comment type="similarity">
    <text evidence="1">Belongs to the thrombospondin family.</text>
</comment>
<accession>A0AAX7U8G4</accession>
<dbReference type="Gene3D" id="2.10.25.10">
    <property type="entry name" value="Laminin"/>
    <property type="match status" value="3"/>
</dbReference>
<evidence type="ECO:0000256" key="6">
    <source>
        <dbReference type="ARBA" id="ARBA00022889"/>
    </source>
</evidence>
<dbReference type="SUPFAM" id="SSF49899">
    <property type="entry name" value="Concanavalin A-like lectins/glucanases"/>
    <property type="match status" value="1"/>
</dbReference>
<keyword evidence="6" id="KW-0130">Cell adhesion</keyword>
<dbReference type="Gene3D" id="1.20.5.10">
    <property type="match status" value="1"/>
</dbReference>
<evidence type="ECO:0000256" key="10">
    <source>
        <dbReference type="PROSITE-ProRule" id="PRU00634"/>
    </source>
</evidence>
<dbReference type="InterPro" id="IPR046970">
    <property type="entry name" value="TSP/COMP_CC_sf"/>
</dbReference>
<feature type="chain" id="PRO_5044313173" description="Cartilage oligomeric matrix protein" evidence="12">
    <location>
        <begin position="20"/>
        <end position="698"/>
    </location>
</feature>
<evidence type="ECO:0000313" key="16">
    <source>
        <dbReference type="Proteomes" id="UP000265100"/>
    </source>
</evidence>
<dbReference type="PANTHER" id="PTHR10199">
    <property type="entry name" value="THROMBOSPONDIN"/>
    <property type="match status" value="1"/>
</dbReference>
<dbReference type="PROSITE" id="PS51236">
    <property type="entry name" value="TSP_CTER"/>
    <property type="match status" value="1"/>
</dbReference>
<dbReference type="FunFam" id="4.10.1080.10:FF:000001">
    <property type="entry name" value="Thrombospondin 3"/>
    <property type="match status" value="1"/>
</dbReference>
<evidence type="ECO:0000256" key="4">
    <source>
        <dbReference type="ARBA" id="ARBA00022737"/>
    </source>
</evidence>
<keyword evidence="2 9" id="KW-0245">EGF-like domain</keyword>
<feature type="compositionally biased region" description="Basic and acidic residues" evidence="11">
    <location>
        <begin position="333"/>
        <end position="344"/>
    </location>
</feature>
<organism evidence="15 16">
    <name type="scientific">Astatotilapia calliptera</name>
    <name type="common">Eastern happy</name>
    <name type="synonym">Chromis callipterus</name>
    <dbReference type="NCBI Taxonomy" id="8154"/>
    <lineage>
        <taxon>Eukaryota</taxon>
        <taxon>Metazoa</taxon>
        <taxon>Chordata</taxon>
        <taxon>Craniata</taxon>
        <taxon>Vertebrata</taxon>
        <taxon>Euteleostomi</taxon>
        <taxon>Actinopterygii</taxon>
        <taxon>Neopterygii</taxon>
        <taxon>Teleostei</taxon>
        <taxon>Neoteleostei</taxon>
        <taxon>Acanthomorphata</taxon>
        <taxon>Ovalentaria</taxon>
        <taxon>Cichlomorphae</taxon>
        <taxon>Cichliformes</taxon>
        <taxon>Cichlidae</taxon>
        <taxon>African cichlids</taxon>
        <taxon>Pseudocrenilabrinae</taxon>
        <taxon>Haplochromini</taxon>
        <taxon>Astatotilapia</taxon>
    </lineage>
</organism>
<dbReference type="InterPro" id="IPR000742">
    <property type="entry name" value="EGF"/>
</dbReference>
<keyword evidence="5 10" id="KW-0106">Calcium</keyword>
<keyword evidence="16" id="KW-1185">Reference proteome</keyword>
<evidence type="ECO:0000259" key="13">
    <source>
        <dbReference type="PROSITE" id="PS50026"/>
    </source>
</evidence>
<dbReference type="InterPro" id="IPR001881">
    <property type="entry name" value="EGF-like_Ca-bd_dom"/>
</dbReference>
<dbReference type="Proteomes" id="UP000265100">
    <property type="component" value="Chromosome 15"/>
</dbReference>
<dbReference type="GO" id="GO:0005509">
    <property type="term" value="F:calcium ion binding"/>
    <property type="evidence" value="ECO:0007669"/>
    <property type="project" value="UniProtKB-UniRule"/>
</dbReference>
<evidence type="ECO:0000256" key="1">
    <source>
        <dbReference type="ARBA" id="ARBA00009456"/>
    </source>
</evidence>
<dbReference type="Ensembl" id="ENSACLT00000079870.1">
    <property type="protein sequence ID" value="ENSACLP00000065160.1"/>
    <property type="gene ID" value="ENSACLG00000024523.2"/>
</dbReference>
<dbReference type="SMART" id="SM00181">
    <property type="entry name" value="EGF"/>
    <property type="match status" value="3"/>
</dbReference>
<comment type="caution">
    <text evidence="9">Lacks conserved residue(s) required for the propagation of feature annotation.</text>
</comment>
<evidence type="ECO:0000256" key="3">
    <source>
        <dbReference type="ARBA" id="ARBA00022729"/>
    </source>
</evidence>
<sequence length="698" mass="76276">MLWFLGLTCVLCIGGSAVAGQRDGEIISQIKMTNLVLGEIKELLKQQIKEIVFLKNTVMECEACGEFTTMGGMQPQPTCVPNSCHPGVSFVETPEGVKCGPCPHGMEGNGTHCTDVDECTVKPCHMGVRCINTSPGFRCGSCPAGYTGPQVQGVGLAYATANKQVCRDINECDGPNNGGCVANSVCLNTPGSFRCGCKPERACGNGQPNPCHASAECIVHREGTIECQDNCLTVPNSGQEDADSDGIGDACDEDADGDGILNTQDNCVLVPNVDQRNIDEDDFGDACDNCPAVKNNDQKDTDVDKYGDECDEDIDGDGIPNHLDNCKRVPNADQKDRDGDKVGDACDSCPYDPNPDQVRNVFTRYINIFDGDGHQDSRDNCPAVINSSQLDTDKDGKGDECDDDDDNDGIPDLLPPGPDNCRLIPNPLQEDSDGDGVGNVCEKDFDNDTIIDPIDVCPENAEVTLTDFREYQTVVLDPEGDAQIDPNWVVLNQGREIVQTMNSDPGLAVGYTAFSGVDFEGTFHVNTVTDDDYAGFIFAYQDSSSFYVVMWKQVEQIYWQANPFRAVAEPGIQLKAVKSNTGPGENLRNALWHTGDTTDQVKLLWKDARNVGWKDKTSYRWFLQHRPADGYIRVRFYEGTQMVADTGVIIDATMRGGRLGVFCFSQENIIWANLRYRCNDTLPEDFDAYRAQQVQLVA</sequence>
<dbReference type="FunFam" id="2.10.25.10:FF:000025">
    <property type="entry name" value="Thrombospondin 3"/>
    <property type="match status" value="1"/>
</dbReference>
<dbReference type="InterPro" id="IPR017897">
    <property type="entry name" value="Thrombospondin_3_rpt"/>
</dbReference>
<dbReference type="Pfam" id="PF02412">
    <property type="entry name" value="TSP_3"/>
    <property type="match status" value="5"/>
</dbReference>
<evidence type="ECO:0000259" key="14">
    <source>
        <dbReference type="PROSITE" id="PS51236"/>
    </source>
</evidence>
<dbReference type="FunFam" id="2.60.120.200:FF:000002">
    <property type="entry name" value="Thrombospondin 3"/>
    <property type="match status" value="1"/>
</dbReference>
<feature type="region of interest" description="Disordered" evidence="11">
    <location>
        <begin position="325"/>
        <end position="348"/>
    </location>
</feature>
<feature type="domain" description="EGF-like" evidence="13">
    <location>
        <begin position="115"/>
        <end position="152"/>
    </location>
</feature>
<dbReference type="GeneTree" id="ENSGT00940000166148"/>
<reference evidence="15" key="3">
    <citation type="submission" date="2025-08" db="UniProtKB">
        <authorList>
            <consortium name="Ensembl"/>
        </authorList>
    </citation>
    <scope>IDENTIFICATION</scope>
</reference>
<evidence type="ECO:0000256" key="5">
    <source>
        <dbReference type="ARBA" id="ARBA00022837"/>
    </source>
</evidence>
<dbReference type="InterPro" id="IPR013320">
    <property type="entry name" value="ConA-like_dom_sf"/>
</dbReference>
<dbReference type="InterPro" id="IPR003367">
    <property type="entry name" value="Thrombospondin_3-like_rpt"/>
</dbReference>
<dbReference type="InterPro" id="IPR024665">
    <property type="entry name" value="TSP/COMP_CC"/>
</dbReference>
<dbReference type="InterPro" id="IPR049883">
    <property type="entry name" value="NOTCH1_EGF-like"/>
</dbReference>
<dbReference type="SUPFAM" id="SSF58006">
    <property type="entry name" value="Assembly domain of cartilage oligomeric matrix protein"/>
    <property type="match status" value="1"/>
</dbReference>
<dbReference type="InterPro" id="IPR008859">
    <property type="entry name" value="Thrombospondin_C"/>
</dbReference>
<feature type="repeat" description="TSP type-3" evidence="10">
    <location>
        <begin position="299"/>
        <end position="334"/>
    </location>
</feature>
<protein>
    <recommendedName>
        <fullName evidence="17">Cartilage oligomeric matrix protein</fullName>
    </recommendedName>
</protein>
<dbReference type="CDD" id="cd00054">
    <property type="entry name" value="EGF_CA"/>
    <property type="match status" value="2"/>
</dbReference>
<dbReference type="AlphaFoldDB" id="A0AAX7U8G4"/>
<dbReference type="FunFam" id="2.10.25.10:FF:000027">
    <property type="entry name" value="Thrombospondin 3"/>
    <property type="match status" value="1"/>
</dbReference>
<keyword evidence="3 12" id="KW-0732">Signal</keyword>
<dbReference type="PROSITE" id="PS01187">
    <property type="entry name" value="EGF_CA"/>
    <property type="match status" value="2"/>
</dbReference>
<feature type="compositionally biased region" description="Acidic residues" evidence="11">
    <location>
        <begin position="400"/>
        <end position="409"/>
    </location>
</feature>
<reference evidence="15 16" key="1">
    <citation type="submission" date="2018-05" db="EMBL/GenBank/DDBJ databases">
        <authorList>
            <person name="Datahose"/>
        </authorList>
    </citation>
    <scope>NUCLEOTIDE SEQUENCE</scope>
</reference>
<keyword evidence="8" id="KW-0325">Glycoprotein</keyword>
<gene>
    <name evidence="15" type="primary">COMP</name>
</gene>
<feature type="repeat" description="TSP type-3" evidence="10">
    <location>
        <begin position="430"/>
        <end position="465"/>
    </location>
</feature>
<dbReference type="SMART" id="SM00179">
    <property type="entry name" value="EGF_CA"/>
    <property type="match status" value="2"/>
</dbReference>
<dbReference type="InterPro" id="IPR028974">
    <property type="entry name" value="TSP_type-3_rpt"/>
</dbReference>
<proteinExistence type="inferred from homology"/>
<evidence type="ECO:0000256" key="8">
    <source>
        <dbReference type="ARBA" id="ARBA00023180"/>
    </source>
</evidence>
<dbReference type="GO" id="GO:0007155">
    <property type="term" value="P:cell adhesion"/>
    <property type="evidence" value="ECO:0007669"/>
    <property type="project" value="UniProtKB-KW"/>
</dbReference>
<reference evidence="16" key="2">
    <citation type="submission" date="2023-03" db="EMBL/GenBank/DDBJ databases">
        <authorList>
            <consortium name="Wellcome Sanger Institute Data Sharing"/>
        </authorList>
    </citation>
    <scope>NUCLEOTIDE SEQUENCE [LARGE SCALE GENOMIC DNA]</scope>
</reference>
<dbReference type="FunFam" id="4.10.1080.10:FF:000002">
    <property type="entry name" value="Thrombospondin 3"/>
    <property type="match status" value="1"/>
</dbReference>
<keyword evidence="4" id="KW-0677">Repeat</keyword>
<dbReference type="CDD" id="cd16077">
    <property type="entry name" value="TSP-5cc"/>
    <property type="match status" value="1"/>
</dbReference>
<feature type="repeat" description="TSP type-3" evidence="10">
    <location>
        <begin position="240"/>
        <end position="275"/>
    </location>
</feature>
<dbReference type="SUPFAM" id="SSF57196">
    <property type="entry name" value="EGF/Laminin"/>
    <property type="match status" value="2"/>
</dbReference>
<dbReference type="PROSITE" id="PS51234">
    <property type="entry name" value="TSP3"/>
    <property type="match status" value="3"/>
</dbReference>
<dbReference type="Gene3D" id="4.10.1080.10">
    <property type="entry name" value="TSP type-3 repeat"/>
    <property type="match status" value="2"/>
</dbReference>
<evidence type="ECO:0000313" key="15">
    <source>
        <dbReference type="Ensembl" id="ENSACLP00000065160.1"/>
    </source>
</evidence>
<dbReference type="Pfam" id="PF11598">
    <property type="entry name" value="COMP"/>
    <property type="match status" value="1"/>
</dbReference>
<keyword evidence="7" id="KW-1015">Disulfide bond</keyword>
<evidence type="ECO:0000256" key="9">
    <source>
        <dbReference type="PROSITE-ProRule" id="PRU00076"/>
    </source>
</evidence>
<reference evidence="15" key="4">
    <citation type="submission" date="2025-09" db="UniProtKB">
        <authorList>
            <consortium name="Ensembl"/>
        </authorList>
    </citation>
    <scope>IDENTIFICATION</scope>
</reference>
<feature type="signal peptide" evidence="12">
    <location>
        <begin position="1"/>
        <end position="19"/>
    </location>
</feature>
<dbReference type="PANTHER" id="PTHR10199:SF88">
    <property type="entry name" value="CARTILAGE OLIGOMERIC MATRIX PROTEIN"/>
    <property type="match status" value="1"/>
</dbReference>